<evidence type="ECO:0000313" key="3">
    <source>
        <dbReference type="EMBL" id="RGK85198.1"/>
    </source>
</evidence>
<feature type="coiled-coil region" evidence="1">
    <location>
        <begin position="496"/>
        <end position="524"/>
    </location>
</feature>
<feature type="domain" description="AAA-ATPase-like" evidence="2">
    <location>
        <begin position="7"/>
        <end position="232"/>
    </location>
</feature>
<dbReference type="Pfam" id="PF08011">
    <property type="entry name" value="PDDEXK_9"/>
    <property type="match status" value="1"/>
</dbReference>
<dbReference type="EMBL" id="QSRA01000004">
    <property type="protein sequence ID" value="RGK85198.1"/>
    <property type="molecule type" value="Genomic_DNA"/>
</dbReference>
<keyword evidence="1" id="KW-0175">Coiled coil</keyword>
<dbReference type="PANTHER" id="PTHR34825">
    <property type="entry name" value="CONSERVED PROTEIN, WITH A WEAK D-GALACTARATE DEHYDRATASE/ALTRONATE HYDROLASE DOMAIN"/>
    <property type="match status" value="1"/>
</dbReference>
<accession>A0A3E4PZ44</accession>
<dbReference type="AlphaFoldDB" id="A0A3E4PZ44"/>
<dbReference type="Pfam" id="PF09820">
    <property type="entry name" value="AAA-ATPase_like"/>
    <property type="match status" value="1"/>
</dbReference>
<comment type="caution">
    <text evidence="3">The sequence shown here is derived from an EMBL/GenBank/DDBJ whole genome shotgun (WGS) entry which is preliminary data.</text>
</comment>
<name>A0A3E4PZ44_9FIRM</name>
<dbReference type="InterPro" id="IPR027417">
    <property type="entry name" value="P-loop_NTPase"/>
</dbReference>
<proteinExistence type="predicted"/>
<dbReference type="RefSeq" id="WP_117659069.1">
    <property type="nucleotide sequence ID" value="NZ_QSRA01000004.1"/>
</dbReference>
<dbReference type="InterPro" id="IPR012547">
    <property type="entry name" value="PDDEXK_9"/>
</dbReference>
<evidence type="ECO:0000313" key="4">
    <source>
        <dbReference type="Proteomes" id="UP000261324"/>
    </source>
</evidence>
<dbReference type="SUPFAM" id="SSF52540">
    <property type="entry name" value="P-loop containing nucleoside triphosphate hydrolases"/>
    <property type="match status" value="1"/>
</dbReference>
<sequence length="557" mass="64621">MIRYNIPIGISEFEKIRKNDYYYVDKTELIRALVKTEPAEITLFTRPRRFGKTLVMSMLASFFDIRRDSKALFEGLKISEDQKLCELWMNQWPVIFLSFKDAGGESFKDAYGLLQSIISQLYVEHAYLEKCAEIDESYKEIFTRLKRRQGNKTDVQISLRILMRMMQIYYGKQVILLIDEYDVPMAKAGARAYYNEMLDVIGTMMSQALKDNTSLKFSVITGCLRISKESIFTGTNNFVADTIADERFSKFFGFTDEEVRILLENTGNLEYFNRIKKWYDGYCFGKTEIYCPWDVLCYLNKLAFESGSEPENFWKNTSHNDIIRTFLSCEGMDVTDSFEKLLAGDTIEVNITENLTYENLTDSEENLWSVLYLNGYLTKDIKNPVSGKTKAFLKIPNAEIMDIFRKSVVRWFDEKIAVRDRSKLFEALWNADTGRLSDLISELLFETISYHDYAESFYHAFLAGLFVNAGYIVESNYESGLGRPDLVIKDKKKRQAAIMEMKIADSAESMQKAEERALNQIEEMCYADSIYSQGYQKVIKYGVAFYRKSCLAGRCEE</sequence>
<dbReference type="InterPro" id="IPR018631">
    <property type="entry name" value="AAA-ATPase-like_dom"/>
</dbReference>
<protein>
    <recommendedName>
        <fullName evidence="2">AAA-ATPase-like domain-containing protein</fullName>
    </recommendedName>
</protein>
<evidence type="ECO:0000256" key="1">
    <source>
        <dbReference type="SAM" id="Coils"/>
    </source>
</evidence>
<organism evidence="3 4">
    <name type="scientific">Dorea formicigenerans</name>
    <dbReference type="NCBI Taxonomy" id="39486"/>
    <lineage>
        <taxon>Bacteria</taxon>
        <taxon>Bacillati</taxon>
        <taxon>Bacillota</taxon>
        <taxon>Clostridia</taxon>
        <taxon>Lachnospirales</taxon>
        <taxon>Lachnospiraceae</taxon>
        <taxon>Dorea</taxon>
    </lineage>
</organism>
<gene>
    <name evidence="3" type="ORF">DXC93_04400</name>
</gene>
<evidence type="ECO:0000259" key="2">
    <source>
        <dbReference type="Pfam" id="PF09820"/>
    </source>
</evidence>
<reference evidence="3 4" key="1">
    <citation type="submission" date="2018-08" db="EMBL/GenBank/DDBJ databases">
        <title>A genome reference for cultivated species of the human gut microbiota.</title>
        <authorList>
            <person name="Zou Y."/>
            <person name="Xue W."/>
            <person name="Luo G."/>
        </authorList>
    </citation>
    <scope>NUCLEOTIDE SEQUENCE [LARGE SCALE GENOMIC DNA]</scope>
    <source>
        <strain evidence="3 4">TF09-3</strain>
    </source>
</reference>
<dbReference type="Proteomes" id="UP000261324">
    <property type="component" value="Unassembled WGS sequence"/>
</dbReference>
<dbReference type="PANTHER" id="PTHR34825:SF1">
    <property type="entry name" value="AAA-ATPASE-LIKE DOMAIN-CONTAINING PROTEIN"/>
    <property type="match status" value="1"/>
</dbReference>